<gene>
    <name evidence="2" type="ORF">Tco025E_07574</name>
</gene>
<name>A0A422NNW3_9TRYP</name>
<protein>
    <submittedName>
        <fullName evidence="2">Uncharacterized protein</fullName>
    </submittedName>
</protein>
<feature type="compositionally biased region" description="Gly residues" evidence="1">
    <location>
        <begin position="71"/>
        <end position="80"/>
    </location>
</feature>
<dbReference type="GeneID" id="40321185"/>
<feature type="compositionally biased region" description="Basic and acidic residues" evidence="1">
    <location>
        <begin position="51"/>
        <end position="70"/>
    </location>
</feature>
<reference evidence="2 3" key="1">
    <citation type="journal article" date="2018" name="BMC Genomics">
        <title>Genomic comparison of Trypanosoma conorhini and Trypanosoma rangeli to Trypanosoma cruzi strains of high and low virulence.</title>
        <authorList>
            <person name="Bradwell K.R."/>
            <person name="Koparde V.N."/>
            <person name="Matveyev A.V."/>
            <person name="Serrano M.G."/>
            <person name="Alves J.M."/>
            <person name="Parikh H."/>
            <person name="Huang B."/>
            <person name="Lee V."/>
            <person name="Espinosa-Alvarez O."/>
            <person name="Ortiz P.A."/>
            <person name="Costa-Martins A.G."/>
            <person name="Teixeira M.M."/>
            <person name="Buck G.A."/>
        </authorList>
    </citation>
    <scope>NUCLEOTIDE SEQUENCE [LARGE SCALE GENOMIC DNA]</scope>
    <source>
        <strain evidence="2 3">025E</strain>
    </source>
</reference>
<keyword evidence="3" id="KW-1185">Reference proteome</keyword>
<feature type="region of interest" description="Disordered" evidence="1">
    <location>
        <begin position="14"/>
        <end position="80"/>
    </location>
</feature>
<proteinExistence type="predicted"/>
<dbReference type="EMBL" id="MKKU01000576">
    <property type="protein sequence ID" value="RNF07104.1"/>
    <property type="molecule type" value="Genomic_DNA"/>
</dbReference>
<comment type="caution">
    <text evidence="2">The sequence shown here is derived from an EMBL/GenBank/DDBJ whole genome shotgun (WGS) entry which is preliminary data.</text>
</comment>
<accession>A0A422NNW3</accession>
<evidence type="ECO:0000256" key="1">
    <source>
        <dbReference type="SAM" id="MobiDB-lite"/>
    </source>
</evidence>
<sequence>MHLLFAGRTCRVGCSSRDGGEPHRGGPSAPGPCAVSIRRISKPGAQPDPGPGEKDGAQWREGEMAPRERAGGGVRRGGSSPGIYGAFAQRPCWPRWGEKKSAPCRRWKIEKDAGEHLFPRALAEFATRAGQGTQSRAVVRKQLVCEKTPECRIPARPEQSKFGPKELGGSILASNWPGSLAACSASQTVNRFPVHGDNTSVGGVARPLGGGGALYFTLLLVFSDFDSFVLTLCTQLAAA</sequence>
<evidence type="ECO:0000313" key="3">
    <source>
        <dbReference type="Proteomes" id="UP000284403"/>
    </source>
</evidence>
<evidence type="ECO:0000313" key="2">
    <source>
        <dbReference type="EMBL" id="RNF07104.1"/>
    </source>
</evidence>
<dbReference type="AlphaFoldDB" id="A0A422NNW3"/>
<dbReference type="RefSeq" id="XP_029225592.1">
    <property type="nucleotide sequence ID" value="XM_029374439.1"/>
</dbReference>
<organism evidence="2 3">
    <name type="scientific">Trypanosoma conorhini</name>
    <dbReference type="NCBI Taxonomy" id="83891"/>
    <lineage>
        <taxon>Eukaryota</taxon>
        <taxon>Discoba</taxon>
        <taxon>Euglenozoa</taxon>
        <taxon>Kinetoplastea</taxon>
        <taxon>Metakinetoplastina</taxon>
        <taxon>Trypanosomatida</taxon>
        <taxon>Trypanosomatidae</taxon>
        <taxon>Trypanosoma</taxon>
    </lineage>
</organism>
<dbReference type="Proteomes" id="UP000284403">
    <property type="component" value="Unassembled WGS sequence"/>
</dbReference>